<organism evidence="2 3">
    <name type="scientific">Oceanobacillus locisalsi</name>
    <dbReference type="NCBI Taxonomy" id="546107"/>
    <lineage>
        <taxon>Bacteria</taxon>
        <taxon>Bacillati</taxon>
        <taxon>Bacillota</taxon>
        <taxon>Bacilli</taxon>
        <taxon>Bacillales</taxon>
        <taxon>Bacillaceae</taxon>
        <taxon>Oceanobacillus</taxon>
    </lineage>
</organism>
<feature type="coiled-coil region" evidence="1">
    <location>
        <begin position="232"/>
        <end position="259"/>
    </location>
</feature>
<evidence type="ECO:0000313" key="3">
    <source>
        <dbReference type="Proteomes" id="UP001597041"/>
    </source>
</evidence>
<protein>
    <submittedName>
        <fullName evidence="2">Transcriptional regulator</fullName>
    </submittedName>
</protein>
<dbReference type="Proteomes" id="UP001597041">
    <property type="component" value="Unassembled WGS sequence"/>
</dbReference>
<evidence type="ECO:0000256" key="1">
    <source>
        <dbReference type="SAM" id="Coils"/>
    </source>
</evidence>
<accession>A0ABW3NFN0</accession>
<comment type="caution">
    <text evidence="2">The sequence shown here is derived from an EMBL/GenBank/DDBJ whole genome shotgun (WGS) entry which is preliminary data.</text>
</comment>
<dbReference type="EMBL" id="JBHTKK010000011">
    <property type="protein sequence ID" value="MFD1066474.1"/>
    <property type="molecule type" value="Genomic_DNA"/>
</dbReference>
<gene>
    <name evidence="2" type="ORF">ACFQ19_10610</name>
</gene>
<keyword evidence="3" id="KW-1185">Reference proteome</keyword>
<evidence type="ECO:0000313" key="2">
    <source>
        <dbReference type="EMBL" id="MFD1066474.1"/>
    </source>
</evidence>
<reference evidence="3" key="1">
    <citation type="journal article" date="2019" name="Int. J. Syst. Evol. Microbiol.">
        <title>The Global Catalogue of Microorganisms (GCM) 10K type strain sequencing project: providing services to taxonomists for standard genome sequencing and annotation.</title>
        <authorList>
            <consortium name="The Broad Institute Genomics Platform"/>
            <consortium name="The Broad Institute Genome Sequencing Center for Infectious Disease"/>
            <person name="Wu L."/>
            <person name="Ma J."/>
        </authorList>
    </citation>
    <scope>NUCLEOTIDE SEQUENCE [LARGE SCALE GENOMIC DNA]</scope>
    <source>
        <strain evidence="3">CCUG 56608</strain>
    </source>
</reference>
<keyword evidence="1" id="KW-0175">Coiled coil</keyword>
<dbReference type="RefSeq" id="WP_379592052.1">
    <property type="nucleotide sequence ID" value="NZ_JBHTKK010000011.1"/>
</dbReference>
<sequence length="293" mass="34339">MSEGIAYQNKDILFKYLSDLYQNSTLDVLGVKNLPRIKRLLPNEFPEVTANEKRSDTVFQLEDDSVLMLEYESDNNYVENHLKYIRYVHRISQRYFQKEKQVRRIRIVVVYTSEVTSTKNELSIGDLKINSNPVLLYQFNGDETLENIKNKIRNEQQLTQDDLFKLSILPLMKSERNRDDVIHDSIETAKEIEDDNQQVQAIAGILTSTDKFIDEEYAKQVKEWLRMTKVGRAFEEEKKEAVERAVEKAQQNAQQKERIKIAKDLLDVLSPELIAKKTGLEVEEIKKLKHENK</sequence>
<proteinExistence type="predicted"/>
<name>A0ABW3NFN0_9BACI</name>